<dbReference type="RefSeq" id="WP_108142303.1">
    <property type="nucleotide sequence ID" value="NZ_QAXS01000041.1"/>
</dbReference>
<name>A0A2T5RG53_9FIRM</name>
<keyword evidence="6" id="KW-0472">Membrane</keyword>
<dbReference type="AlphaFoldDB" id="A0A2T5RG53"/>
<proteinExistence type="inferred from homology"/>
<evidence type="ECO:0000256" key="9">
    <source>
        <dbReference type="SAM" id="MobiDB-lite"/>
    </source>
</evidence>
<reference evidence="11 12" key="1">
    <citation type="submission" date="2018-04" db="EMBL/GenBank/DDBJ databases">
        <title>Subsurface microbial communities from deep shales in Ohio and West Virginia, USA.</title>
        <authorList>
            <person name="Wrighton K."/>
        </authorList>
    </citation>
    <scope>NUCLEOTIDE SEQUENCE [LARGE SCALE GENOMIC DNA]</scope>
    <source>
        <strain evidence="11 12">WC1</strain>
    </source>
</reference>
<evidence type="ECO:0000256" key="8">
    <source>
        <dbReference type="SAM" id="Coils"/>
    </source>
</evidence>
<accession>A0A2T5RG53</accession>
<dbReference type="PANTHER" id="PTHR30026:SF20">
    <property type="entry name" value="OUTER MEMBRANE PROTEIN TOLC"/>
    <property type="match status" value="1"/>
</dbReference>
<dbReference type="OrthoDB" id="2112957at2"/>
<dbReference type="SUPFAM" id="SSF56954">
    <property type="entry name" value="Outer membrane efflux proteins (OEP)"/>
    <property type="match status" value="1"/>
</dbReference>
<feature type="coiled-coil region" evidence="8">
    <location>
        <begin position="368"/>
        <end position="427"/>
    </location>
</feature>
<dbReference type="EMBL" id="QAXS01000041">
    <property type="protein sequence ID" value="PTV93425.1"/>
    <property type="molecule type" value="Genomic_DNA"/>
</dbReference>
<keyword evidence="4" id="KW-1134">Transmembrane beta strand</keyword>
<evidence type="ECO:0000256" key="3">
    <source>
        <dbReference type="ARBA" id="ARBA00022448"/>
    </source>
</evidence>
<evidence type="ECO:0000256" key="2">
    <source>
        <dbReference type="ARBA" id="ARBA00007613"/>
    </source>
</evidence>
<organism evidence="11 12">
    <name type="scientific">Halanaerobium saccharolyticum</name>
    <dbReference type="NCBI Taxonomy" id="43595"/>
    <lineage>
        <taxon>Bacteria</taxon>
        <taxon>Bacillati</taxon>
        <taxon>Bacillota</taxon>
        <taxon>Clostridia</taxon>
        <taxon>Halanaerobiales</taxon>
        <taxon>Halanaerobiaceae</taxon>
        <taxon>Halanaerobium</taxon>
    </lineage>
</organism>
<keyword evidence="7" id="KW-0998">Cell outer membrane</keyword>
<dbReference type="PANTHER" id="PTHR30026">
    <property type="entry name" value="OUTER MEMBRANE PROTEIN TOLC"/>
    <property type="match status" value="1"/>
</dbReference>
<dbReference type="InterPro" id="IPR003423">
    <property type="entry name" value="OMP_efflux"/>
</dbReference>
<evidence type="ECO:0000256" key="4">
    <source>
        <dbReference type="ARBA" id="ARBA00022452"/>
    </source>
</evidence>
<dbReference type="GO" id="GO:0015562">
    <property type="term" value="F:efflux transmembrane transporter activity"/>
    <property type="evidence" value="ECO:0007669"/>
    <property type="project" value="InterPro"/>
</dbReference>
<dbReference type="Gene3D" id="1.20.1600.10">
    <property type="entry name" value="Outer membrane efflux proteins (OEP)"/>
    <property type="match status" value="1"/>
</dbReference>
<evidence type="ECO:0000256" key="10">
    <source>
        <dbReference type="SAM" id="SignalP"/>
    </source>
</evidence>
<dbReference type="Proteomes" id="UP000244089">
    <property type="component" value="Unassembled WGS sequence"/>
</dbReference>
<keyword evidence="3" id="KW-0813">Transport</keyword>
<dbReference type="GO" id="GO:0015288">
    <property type="term" value="F:porin activity"/>
    <property type="evidence" value="ECO:0007669"/>
    <property type="project" value="TreeGrafter"/>
</dbReference>
<evidence type="ECO:0000313" key="11">
    <source>
        <dbReference type="EMBL" id="PTV93425.1"/>
    </source>
</evidence>
<evidence type="ECO:0000313" key="12">
    <source>
        <dbReference type="Proteomes" id="UP000244089"/>
    </source>
</evidence>
<dbReference type="GO" id="GO:1990281">
    <property type="term" value="C:efflux pump complex"/>
    <property type="evidence" value="ECO:0007669"/>
    <property type="project" value="TreeGrafter"/>
</dbReference>
<feature type="region of interest" description="Disordered" evidence="9">
    <location>
        <begin position="91"/>
        <end position="115"/>
    </location>
</feature>
<dbReference type="InterPro" id="IPR051906">
    <property type="entry name" value="TolC-like"/>
</dbReference>
<dbReference type="Pfam" id="PF02321">
    <property type="entry name" value="OEP"/>
    <property type="match status" value="1"/>
</dbReference>
<keyword evidence="10" id="KW-0732">Signal</keyword>
<evidence type="ECO:0000256" key="6">
    <source>
        <dbReference type="ARBA" id="ARBA00023136"/>
    </source>
</evidence>
<feature type="chain" id="PRO_5038568138" evidence="10">
    <location>
        <begin position="35"/>
        <end position="482"/>
    </location>
</feature>
<gene>
    <name evidence="11" type="ORF">C8C76_14112</name>
</gene>
<evidence type="ECO:0000256" key="1">
    <source>
        <dbReference type="ARBA" id="ARBA00004442"/>
    </source>
</evidence>
<sequence>MQLINIKTKNYSIHFITGLFLILFSLSTAGSTAAAEISLKEAVEHGLENNLEIRQQINAVENAERQLKTIRAQQGWQIEVSANYNEIIDQPETNRLSSGVTSPGGSQEASEGANTSLSISRNFSSGFNLSQTAEVDDQGDSDYTVNIAYPLFKGVPTESEKAYYEQEQKLLDAKNSLNSLLEEKLSAWLENFLQLQRLDKSRENAELQLHTAEKTLAESKKLYSDSQISESELKTAESDFIDAENSFSEINNQFKNALKSFKLTLALNEGTEINLEADEYLEEIKAQLIDYQQYDFEKMYQSLTAADYDLKSAAVNLELQKKQLQWFEDEGRAEINLNGSYNHSAEVSTIGVNFSYDLFDGGQRKLNEQNLRSRLELAEDNYQNLKENKKIGLENQLNKVLTAERSLESAELKLDNAENNLELAREQHQAGLITEKAYNKQQLAFKQSQLNYQQAADNLFIEKLNLTMLLNNQYPDKNRGVK</sequence>
<evidence type="ECO:0000256" key="5">
    <source>
        <dbReference type="ARBA" id="ARBA00022692"/>
    </source>
</evidence>
<comment type="caution">
    <text evidence="11">The sequence shown here is derived from an EMBL/GenBank/DDBJ whole genome shotgun (WGS) entry which is preliminary data.</text>
</comment>
<keyword evidence="5" id="KW-0812">Transmembrane</keyword>
<comment type="subcellular location">
    <subcellularLocation>
        <location evidence="1">Cell outer membrane</location>
    </subcellularLocation>
</comment>
<protein>
    <submittedName>
        <fullName evidence="11">Outer membrane protein TolC</fullName>
    </submittedName>
</protein>
<feature type="signal peptide" evidence="10">
    <location>
        <begin position="1"/>
        <end position="34"/>
    </location>
</feature>
<dbReference type="GO" id="GO:0009279">
    <property type="term" value="C:cell outer membrane"/>
    <property type="evidence" value="ECO:0007669"/>
    <property type="project" value="UniProtKB-SubCell"/>
</dbReference>
<evidence type="ECO:0000256" key="7">
    <source>
        <dbReference type="ARBA" id="ARBA00023237"/>
    </source>
</evidence>
<feature type="coiled-coil region" evidence="8">
    <location>
        <begin position="163"/>
        <end position="222"/>
    </location>
</feature>
<keyword evidence="8" id="KW-0175">Coiled coil</keyword>
<comment type="similarity">
    <text evidence="2">Belongs to the outer membrane factor (OMF) (TC 1.B.17) family.</text>
</comment>